<dbReference type="RefSeq" id="WP_181887623.1">
    <property type="nucleotide sequence ID" value="NZ_CP059472.1"/>
</dbReference>
<dbReference type="Pfam" id="PF18962">
    <property type="entry name" value="Por_Secre_tail"/>
    <property type="match status" value="1"/>
</dbReference>
<accession>A0A7D7LQW0</accession>
<evidence type="ECO:0000313" key="3">
    <source>
        <dbReference type="EMBL" id="MBA5247527.1"/>
    </source>
</evidence>
<reference evidence="4 5" key="1">
    <citation type="submission" date="2020-07" db="EMBL/GenBank/DDBJ databases">
        <title>Chryseobacterium sp.cx-624.</title>
        <authorList>
            <person name="Yang C."/>
        </authorList>
    </citation>
    <scope>NUCLEOTIDE SEQUENCE [LARGE SCALE GENOMIC DNA]</scope>
    <source>
        <strain evidence="4">Cx-624</strain>
        <strain evidence="5">cx-624</strain>
    </source>
</reference>
<evidence type="ECO:0000259" key="2">
    <source>
        <dbReference type="Pfam" id="PF18962"/>
    </source>
</evidence>
<evidence type="ECO:0000313" key="5">
    <source>
        <dbReference type="Proteomes" id="UP000515349"/>
    </source>
</evidence>
<organism evidence="4 5">
    <name type="scientific">Marnyiella aurantia</name>
    <dbReference type="NCBI Taxonomy" id="2758037"/>
    <lineage>
        <taxon>Bacteria</taxon>
        <taxon>Pseudomonadati</taxon>
        <taxon>Bacteroidota</taxon>
        <taxon>Flavobacteriia</taxon>
        <taxon>Flavobacteriales</taxon>
        <taxon>Weeksellaceae</taxon>
        <taxon>Marnyiella</taxon>
    </lineage>
</organism>
<protein>
    <submittedName>
        <fullName evidence="4">T9SS type A sorting domain-containing protein</fullName>
    </submittedName>
</protein>
<dbReference type="EMBL" id="CP059472">
    <property type="protein sequence ID" value="QMS99280.1"/>
    <property type="molecule type" value="Genomic_DNA"/>
</dbReference>
<dbReference type="NCBIfam" id="TIGR04183">
    <property type="entry name" value="Por_Secre_tail"/>
    <property type="match status" value="1"/>
</dbReference>
<evidence type="ECO:0000256" key="1">
    <source>
        <dbReference type="ARBA" id="ARBA00022729"/>
    </source>
</evidence>
<reference evidence="6" key="2">
    <citation type="submission" date="2020-07" db="EMBL/GenBank/DDBJ databases">
        <title>Flavobacterium sp. xlx-214.</title>
        <authorList>
            <person name="Yang C."/>
        </authorList>
    </citation>
    <scope>NUCLEOTIDE SEQUENCE [LARGE SCALE GENOMIC DNA]</scope>
    <source>
        <strain evidence="6">CX-624</strain>
    </source>
</reference>
<sequence length="329" mass="35692">MKKILQSLFVVMLMPFMHAQIYNFSLLSSPYVALTASTSVTNGTVWTSWSGISATANIGFNFVANGNLNTNALHFDTNFVPTVVFSNQPNPNTGFIFAPIIADTADRGFVSGTSQSNISYKTEGNVGSRIFKLEWSNMGFYNEIISDNVSSDFINIQLWLYEGSNIIEYRFGASNISNPAQSFDGDPGFGCGLYPQFDFNTGEIIGSAYALSGNGSSPTFAYTPNYEVYVTSAPASGTVYRFAPSALSTNETNTSTAAEIFPTIVDDSFNIKPRSGSKIKSVTVFDMSGRMIINTKKTDRISMSGVAKGIYNVVVETDSGNTSSRIIKR</sequence>
<reference evidence="3" key="3">
    <citation type="submission" date="2020-07" db="EMBL/GenBank/DDBJ databases">
        <authorList>
            <person name="Yang C."/>
        </authorList>
    </citation>
    <scope>NUCLEOTIDE SEQUENCE</scope>
    <source>
        <strain evidence="3">Cx-624</strain>
    </source>
</reference>
<proteinExistence type="predicted"/>
<evidence type="ECO:0000313" key="6">
    <source>
        <dbReference type="Proteomes" id="UP000539710"/>
    </source>
</evidence>
<dbReference type="Proteomes" id="UP000515349">
    <property type="component" value="Chromosome"/>
</dbReference>
<dbReference type="AlphaFoldDB" id="A0A7D7LQW0"/>
<keyword evidence="6" id="KW-1185">Reference proteome</keyword>
<dbReference type="Proteomes" id="UP000539710">
    <property type="component" value="Unassembled WGS sequence"/>
</dbReference>
<keyword evidence="1" id="KW-0732">Signal</keyword>
<dbReference type="EMBL" id="JACEUX010000003">
    <property type="protein sequence ID" value="MBA5247527.1"/>
    <property type="molecule type" value="Genomic_DNA"/>
</dbReference>
<name>A0A7D7LQW0_9FLAO</name>
<dbReference type="KEGG" id="cbau:H1R16_04545"/>
<evidence type="ECO:0000313" key="4">
    <source>
        <dbReference type="EMBL" id="QMS99280.1"/>
    </source>
</evidence>
<gene>
    <name evidence="4" type="ORF">H1R16_04545</name>
    <name evidence="3" type="ORF">H2507_10135</name>
</gene>
<dbReference type="InterPro" id="IPR026444">
    <property type="entry name" value="Secre_tail"/>
</dbReference>
<feature type="domain" description="Secretion system C-terminal sorting" evidence="2">
    <location>
        <begin position="260"/>
        <end position="327"/>
    </location>
</feature>